<keyword evidence="1" id="KW-0472">Membrane</keyword>
<keyword evidence="3" id="KW-1185">Reference proteome</keyword>
<dbReference type="Proteomes" id="UP000499080">
    <property type="component" value="Unassembled WGS sequence"/>
</dbReference>
<dbReference type="AlphaFoldDB" id="A0A4Y2NJI2"/>
<organism evidence="2 3">
    <name type="scientific">Araneus ventricosus</name>
    <name type="common">Orbweaver spider</name>
    <name type="synonym">Epeira ventricosa</name>
    <dbReference type="NCBI Taxonomy" id="182803"/>
    <lineage>
        <taxon>Eukaryota</taxon>
        <taxon>Metazoa</taxon>
        <taxon>Ecdysozoa</taxon>
        <taxon>Arthropoda</taxon>
        <taxon>Chelicerata</taxon>
        <taxon>Arachnida</taxon>
        <taxon>Araneae</taxon>
        <taxon>Araneomorphae</taxon>
        <taxon>Entelegynae</taxon>
        <taxon>Araneoidea</taxon>
        <taxon>Araneidae</taxon>
        <taxon>Araneus</taxon>
    </lineage>
</organism>
<dbReference type="EMBL" id="BGPR01009350">
    <property type="protein sequence ID" value="GBN39461.1"/>
    <property type="molecule type" value="Genomic_DNA"/>
</dbReference>
<keyword evidence="1" id="KW-0812">Transmembrane</keyword>
<gene>
    <name evidence="2" type="ORF">AVEN_189152_1</name>
</gene>
<proteinExistence type="predicted"/>
<name>A0A4Y2NJI2_ARAVE</name>
<reference evidence="2 3" key="1">
    <citation type="journal article" date="2019" name="Sci. Rep.">
        <title>Orb-weaving spider Araneus ventricosus genome elucidates the spidroin gene catalogue.</title>
        <authorList>
            <person name="Kono N."/>
            <person name="Nakamura H."/>
            <person name="Ohtoshi R."/>
            <person name="Moran D.A.P."/>
            <person name="Shinohara A."/>
            <person name="Yoshida Y."/>
            <person name="Fujiwara M."/>
            <person name="Mori M."/>
            <person name="Tomita M."/>
            <person name="Arakawa K."/>
        </authorList>
    </citation>
    <scope>NUCLEOTIDE SEQUENCE [LARGE SCALE GENOMIC DNA]</scope>
</reference>
<feature type="transmembrane region" description="Helical" evidence="1">
    <location>
        <begin position="59"/>
        <end position="77"/>
    </location>
</feature>
<comment type="caution">
    <text evidence="2">The sequence shown here is derived from an EMBL/GenBank/DDBJ whole genome shotgun (WGS) entry which is preliminary data.</text>
</comment>
<evidence type="ECO:0000313" key="3">
    <source>
        <dbReference type="Proteomes" id="UP000499080"/>
    </source>
</evidence>
<evidence type="ECO:0000313" key="2">
    <source>
        <dbReference type="EMBL" id="GBN39461.1"/>
    </source>
</evidence>
<sequence length="91" mass="10578">MPGFRRVNVTGEKFGYSRENLTYSKKPTLSRQNGRKFIVDERVDGLPLSRTRYKLTNESFALILFFVNIILDYRALIEIVPLHSDLPQTLC</sequence>
<keyword evidence="1" id="KW-1133">Transmembrane helix</keyword>
<evidence type="ECO:0000256" key="1">
    <source>
        <dbReference type="SAM" id="Phobius"/>
    </source>
</evidence>
<protein>
    <submittedName>
        <fullName evidence="2">Uncharacterized protein</fullName>
    </submittedName>
</protein>
<accession>A0A4Y2NJI2</accession>